<dbReference type="AlphaFoldDB" id="A0A1Y3EX55"/>
<reference evidence="2 3" key="1">
    <citation type="submission" date="2015-04" db="EMBL/GenBank/DDBJ databases">
        <title>Draft genome of the roundworm Trichinella nativa.</title>
        <authorList>
            <person name="Mitreva M."/>
        </authorList>
    </citation>
    <scope>NUCLEOTIDE SEQUENCE [LARGE SCALE GENOMIC DNA]</scope>
    <source>
        <strain evidence="2 3">ISS45</strain>
    </source>
</reference>
<keyword evidence="1" id="KW-0812">Transmembrane</keyword>
<evidence type="ECO:0000313" key="2">
    <source>
        <dbReference type="EMBL" id="OUC49734.1"/>
    </source>
</evidence>
<feature type="transmembrane region" description="Helical" evidence="1">
    <location>
        <begin position="22"/>
        <end position="43"/>
    </location>
</feature>
<gene>
    <name evidence="2" type="ORF">D917_05106</name>
</gene>
<dbReference type="EMBL" id="LVZM01000568">
    <property type="protein sequence ID" value="OUC49734.1"/>
    <property type="molecule type" value="Genomic_DNA"/>
</dbReference>
<comment type="caution">
    <text evidence="2">The sequence shown here is derived from an EMBL/GenBank/DDBJ whole genome shotgun (WGS) entry which is preliminary data.</text>
</comment>
<evidence type="ECO:0000256" key="1">
    <source>
        <dbReference type="SAM" id="Phobius"/>
    </source>
</evidence>
<keyword evidence="1" id="KW-0472">Membrane</keyword>
<keyword evidence="1" id="KW-1133">Transmembrane helix</keyword>
<organism evidence="2 3">
    <name type="scientific">Trichinella nativa</name>
    <dbReference type="NCBI Taxonomy" id="6335"/>
    <lineage>
        <taxon>Eukaryota</taxon>
        <taxon>Metazoa</taxon>
        <taxon>Ecdysozoa</taxon>
        <taxon>Nematoda</taxon>
        <taxon>Enoplea</taxon>
        <taxon>Dorylaimia</taxon>
        <taxon>Trichinellida</taxon>
        <taxon>Trichinellidae</taxon>
        <taxon>Trichinella</taxon>
    </lineage>
</organism>
<protein>
    <submittedName>
        <fullName evidence="2">Uncharacterized protein</fullName>
    </submittedName>
</protein>
<sequence length="104" mass="11789">MENSTNTILQEFPISESDITALAFYITLGCLAILLNSLMLVVIRRCRIKQVYSVFMSGFARNFLTFLLFSFRSISFSKWLLHIGIESVPLASCYCSDHHACIKA</sequence>
<evidence type="ECO:0000313" key="3">
    <source>
        <dbReference type="Proteomes" id="UP000243006"/>
    </source>
</evidence>
<accession>A0A1Y3EX55</accession>
<proteinExistence type="predicted"/>
<name>A0A1Y3EX55_9BILA</name>
<dbReference type="Proteomes" id="UP000243006">
    <property type="component" value="Unassembled WGS sequence"/>
</dbReference>